<dbReference type="InterPro" id="IPR008144">
    <property type="entry name" value="Guanylate_kin-like_dom"/>
</dbReference>
<feature type="coiled-coil region" evidence="2">
    <location>
        <begin position="124"/>
        <end position="176"/>
    </location>
</feature>
<dbReference type="EMBL" id="PDKO01000003">
    <property type="protein sequence ID" value="RXJ63536.1"/>
    <property type="molecule type" value="Genomic_DNA"/>
</dbReference>
<dbReference type="Proteomes" id="UP000290191">
    <property type="component" value="Unassembled WGS sequence"/>
</dbReference>
<dbReference type="SMART" id="SM00072">
    <property type="entry name" value="GuKc"/>
    <property type="match status" value="1"/>
</dbReference>
<sequence>MDTKIVLIIGPSGAGKDTLIKEAKKEFKEKINFVKRYITRESDVNESNYYIDEYAFEILRHNSYFASSWNAHGNFYGIPKRFIKNGINLISISRGRIKDFENLYDKVYTINITLPKEILKQRLLKRGRENKEDIEKRVQREYEKIEAKNLIEFDNLASIEDSKKNFISLLKRIENE</sequence>
<accession>A0A4Q0Y0J0</accession>
<dbReference type="STRING" id="877500.GCA_000935065_00190"/>
<dbReference type="Pfam" id="PF13238">
    <property type="entry name" value="AAA_18"/>
    <property type="match status" value="1"/>
</dbReference>
<dbReference type="GO" id="GO:0005829">
    <property type="term" value="C:cytosol"/>
    <property type="evidence" value="ECO:0007669"/>
    <property type="project" value="TreeGrafter"/>
</dbReference>
<dbReference type="SUPFAM" id="SSF52540">
    <property type="entry name" value="P-loop containing nucleoside triphosphate hydrolases"/>
    <property type="match status" value="1"/>
</dbReference>
<protein>
    <recommendedName>
        <fullName evidence="3">Guanylate kinase-like domain-containing protein</fullName>
    </recommendedName>
</protein>
<dbReference type="Gene3D" id="3.40.50.300">
    <property type="entry name" value="P-loop containing nucleotide triphosphate hydrolases"/>
    <property type="match status" value="1"/>
</dbReference>
<dbReference type="RefSeq" id="WP_129081598.1">
    <property type="nucleotide sequence ID" value="NZ_CP041070.1"/>
</dbReference>
<organism evidence="4 5">
    <name type="scientific">Halarcobacter anaerophilus</name>
    <dbReference type="NCBI Taxonomy" id="877500"/>
    <lineage>
        <taxon>Bacteria</taxon>
        <taxon>Pseudomonadati</taxon>
        <taxon>Campylobacterota</taxon>
        <taxon>Epsilonproteobacteria</taxon>
        <taxon>Campylobacterales</taxon>
        <taxon>Arcobacteraceae</taxon>
        <taxon>Halarcobacter</taxon>
    </lineage>
</organism>
<evidence type="ECO:0000259" key="3">
    <source>
        <dbReference type="PROSITE" id="PS50052"/>
    </source>
</evidence>
<dbReference type="AlphaFoldDB" id="A0A4Q0Y0J0"/>
<dbReference type="PROSITE" id="PS50052">
    <property type="entry name" value="GUANYLATE_KINASE_2"/>
    <property type="match status" value="1"/>
</dbReference>
<proteinExistence type="predicted"/>
<dbReference type="GO" id="GO:0006015">
    <property type="term" value="P:5-phosphoribose 1-diphosphate biosynthetic process"/>
    <property type="evidence" value="ECO:0007669"/>
    <property type="project" value="TreeGrafter"/>
</dbReference>
<dbReference type="PANTHER" id="PTHR23117:SF8">
    <property type="entry name" value="RIBOSE 1,5-BISPHOSPHATE PHOSPHOKINASE PHNN"/>
    <property type="match status" value="1"/>
</dbReference>
<dbReference type="InterPro" id="IPR008145">
    <property type="entry name" value="GK/Ca_channel_bsu"/>
</dbReference>
<evidence type="ECO:0000313" key="5">
    <source>
        <dbReference type="Proteomes" id="UP000290191"/>
    </source>
</evidence>
<keyword evidence="5" id="KW-1185">Reference proteome</keyword>
<keyword evidence="1" id="KW-0808">Transferase</keyword>
<dbReference type="InterPro" id="IPR027417">
    <property type="entry name" value="P-loop_NTPase"/>
</dbReference>
<dbReference type="GO" id="GO:0033863">
    <property type="term" value="F:ribose 1,5-bisphosphate phosphokinase activity"/>
    <property type="evidence" value="ECO:0007669"/>
    <property type="project" value="TreeGrafter"/>
</dbReference>
<evidence type="ECO:0000256" key="1">
    <source>
        <dbReference type="ARBA" id="ARBA00022679"/>
    </source>
</evidence>
<name>A0A4Q0Y0J0_9BACT</name>
<comment type="caution">
    <text evidence="4">The sequence shown here is derived from an EMBL/GenBank/DDBJ whole genome shotgun (WGS) entry which is preliminary data.</text>
</comment>
<feature type="domain" description="Guanylate kinase-like" evidence="3">
    <location>
        <begin position="3"/>
        <end position="174"/>
    </location>
</feature>
<evidence type="ECO:0000313" key="4">
    <source>
        <dbReference type="EMBL" id="RXJ63536.1"/>
    </source>
</evidence>
<dbReference type="PANTHER" id="PTHR23117">
    <property type="entry name" value="GUANYLATE KINASE-RELATED"/>
    <property type="match status" value="1"/>
</dbReference>
<reference evidence="4 5" key="1">
    <citation type="submission" date="2017-10" db="EMBL/GenBank/DDBJ databases">
        <title>Genomics of the genus Arcobacter.</title>
        <authorList>
            <person name="Perez-Cataluna A."/>
            <person name="Figueras M.J."/>
        </authorList>
    </citation>
    <scope>NUCLEOTIDE SEQUENCE [LARGE SCALE GENOMIC DNA]</scope>
    <source>
        <strain evidence="4 5">DSM 24636</strain>
    </source>
</reference>
<gene>
    <name evidence="4" type="ORF">CRV06_04920</name>
</gene>
<evidence type="ECO:0000256" key="2">
    <source>
        <dbReference type="SAM" id="Coils"/>
    </source>
</evidence>
<dbReference type="OrthoDB" id="341217at2"/>
<keyword evidence="2" id="KW-0175">Coiled coil</keyword>